<gene>
    <name evidence="13" type="ORF">ACG00X_21465</name>
</gene>
<feature type="transmembrane region" description="Helical" evidence="10">
    <location>
        <begin position="610"/>
        <end position="630"/>
    </location>
</feature>
<evidence type="ECO:0000313" key="13">
    <source>
        <dbReference type="EMBL" id="MFG6459412.1"/>
    </source>
</evidence>
<proteinExistence type="inferred from homology"/>
<dbReference type="Pfam" id="PF16327">
    <property type="entry name" value="CcmF_C"/>
    <property type="match status" value="1"/>
</dbReference>
<dbReference type="InterPro" id="IPR003567">
    <property type="entry name" value="Cyt_c_biogenesis"/>
</dbReference>
<dbReference type="Proteomes" id="UP001606305">
    <property type="component" value="Unassembled WGS sequence"/>
</dbReference>
<protein>
    <submittedName>
        <fullName evidence="13">Heme lyase CcmF/NrfE family subunit</fullName>
    </submittedName>
</protein>
<dbReference type="EMBL" id="JBIGIA010000022">
    <property type="protein sequence ID" value="MFG6459412.1"/>
    <property type="molecule type" value="Genomic_DNA"/>
</dbReference>
<keyword evidence="13" id="KW-0456">Lyase</keyword>
<keyword evidence="3" id="KW-1003">Cell membrane</keyword>
<feature type="transmembrane region" description="Helical" evidence="10">
    <location>
        <begin position="274"/>
        <end position="292"/>
    </location>
</feature>
<feature type="transmembrane region" description="Helical" evidence="10">
    <location>
        <begin position="449"/>
        <end position="468"/>
    </location>
</feature>
<feature type="transmembrane region" description="Helical" evidence="10">
    <location>
        <begin position="209"/>
        <end position="229"/>
    </location>
</feature>
<evidence type="ECO:0000256" key="6">
    <source>
        <dbReference type="ARBA" id="ARBA00022748"/>
    </source>
</evidence>
<feature type="transmembrane region" description="Helical" evidence="10">
    <location>
        <begin position="312"/>
        <end position="331"/>
    </location>
</feature>
<feature type="domain" description="Cytochrome c-type biogenesis protein CcmF C-terminal" evidence="12">
    <location>
        <begin position="315"/>
        <end position="632"/>
    </location>
</feature>
<dbReference type="RefSeq" id="WP_394491382.1">
    <property type="nucleotide sequence ID" value="NZ_JBIGIA010000022.1"/>
</dbReference>
<evidence type="ECO:0000256" key="2">
    <source>
        <dbReference type="ARBA" id="ARBA00009186"/>
    </source>
</evidence>
<keyword evidence="6" id="KW-0201">Cytochrome c-type biogenesis</keyword>
<evidence type="ECO:0000256" key="7">
    <source>
        <dbReference type="ARBA" id="ARBA00022989"/>
    </source>
</evidence>
<evidence type="ECO:0000256" key="10">
    <source>
        <dbReference type="SAM" id="Phobius"/>
    </source>
</evidence>
<dbReference type="PRINTS" id="PR01410">
    <property type="entry name" value="CCBIOGENESIS"/>
</dbReference>
<feature type="transmembrane region" description="Helical" evidence="10">
    <location>
        <begin position="121"/>
        <end position="142"/>
    </location>
</feature>
<evidence type="ECO:0000256" key="3">
    <source>
        <dbReference type="ARBA" id="ARBA00022475"/>
    </source>
</evidence>
<accession>A0ABW7GBT0</accession>
<dbReference type="GO" id="GO:0016829">
    <property type="term" value="F:lyase activity"/>
    <property type="evidence" value="ECO:0007669"/>
    <property type="project" value="UniProtKB-KW"/>
</dbReference>
<feature type="transmembrane region" description="Helical" evidence="10">
    <location>
        <begin position="352"/>
        <end position="374"/>
    </location>
</feature>
<comment type="caution">
    <text evidence="13">The sequence shown here is derived from an EMBL/GenBank/DDBJ whole genome shotgun (WGS) entry which is preliminary data.</text>
</comment>
<feature type="transmembrane region" description="Helical" evidence="10">
    <location>
        <begin position="425"/>
        <end position="443"/>
    </location>
</feature>
<dbReference type="PANTHER" id="PTHR43653">
    <property type="entry name" value="CYTOCHROME C ASSEMBLY PROTEIN-RELATED"/>
    <property type="match status" value="1"/>
</dbReference>
<feature type="transmembrane region" description="Helical" evidence="10">
    <location>
        <begin position="394"/>
        <end position="413"/>
    </location>
</feature>
<sequence>MIPELGHLALILAGLVALVQGTLPLIGAHRGQPVWTALARPAAQTQFALIAFAFGCLMQSFLVNDFSVLYVAQHSNSQLPAVYRAAAVWGGHEGSLLLWVLMLSGWAFAVSLLSRQLSEPMVARVLGVLGLVALGLLLFLLFTSNPFDRLLPAAPQGQDLNPLLQDPGLVIHPPMLYMGYVGFSVAFAFAMAALLAGRLDAAWARWSRPWTNAAWVFLTLGIALGSYWAYYELGWGGWWFWDPVENASFMPWLAGTALIHSLAVTEKRGSFRNWTVLLAIVAFSLSLMGTFLVRSGVLTSVHAFASDPRRGIFILLLLTLVVGSSLALFAWRAPKVGLGGTFALLSRETLLLVNNVLLAVACGTVLLGTLYPLIIDALQLGKLSVGPPYFNAVFVPVMVPLLVLLAVGPLARWKQADARDMARRLRVAAVLAVMAGIGLPLLAGRWTPGVALALALAVWIAAGTVCQVRERLRSGWPPRSFWGMHLAHLGVAVFVVGVGMVKGHEVEKDVRMAVGDSVQIGGYQVEFLGMREVGGPNYTARQGAFALWKDGQRLRELRPEKRNYAASQAVMTEAAIDTGFTRDLYVSLGEPLAGRSPTPDWSVRVYYKPFVTWIWFGCLLMALGGGVAAADRRYRLKARRSAPVEQGVTA</sequence>
<keyword evidence="14" id="KW-1185">Reference proteome</keyword>
<dbReference type="InterPro" id="IPR002541">
    <property type="entry name" value="Cyt_c_assembly"/>
</dbReference>
<evidence type="ECO:0000256" key="9">
    <source>
        <dbReference type="ARBA" id="ARBA00037230"/>
    </source>
</evidence>
<feature type="transmembrane region" description="Helical" evidence="10">
    <location>
        <begin position="96"/>
        <end position="114"/>
    </location>
</feature>
<feature type="transmembrane region" description="Helical" evidence="10">
    <location>
        <begin position="6"/>
        <end position="26"/>
    </location>
</feature>
<keyword evidence="7 10" id="KW-1133">Transmembrane helix</keyword>
<comment type="subcellular location">
    <subcellularLocation>
        <location evidence="1">Cell inner membrane</location>
        <topology evidence="1">Multi-pass membrane protein</topology>
    </subcellularLocation>
</comment>
<feature type="transmembrane region" description="Helical" evidence="10">
    <location>
        <begin position="177"/>
        <end position="197"/>
    </location>
</feature>
<evidence type="ECO:0000313" key="14">
    <source>
        <dbReference type="Proteomes" id="UP001606305"/>
    </source>
</evidence>
<evidence type="ECO:0000259" key="11">
    <source>
        <dbReference type="Pfam" id="PF01578"/>
    </source>
</evidence>
<evidence type="ECO:0000256" key="8">
    <source>
        <dbReference type="ARBA" id="ARBA00023136"/>
    </source>
</evidence>
<dbReference type="NCBIfam" id="TIGR00353">
    <property type="entry name" value="nrfE"/>
    <property type="match status" value="1"/>
</dbReference>
<reference evidence="13 14" key="1">
    <citation type="submission" date="2024-09" db="EMBL/GenBank/DDBJ databases">
        <title>Novel species of the genus Pelomonas and Roseateles isolated from streams.</title>
        <authorList>
            <person name="Lu H."/>
        </authorList>
    </citation>
    <scope>NUCLEOTIDE SEQUENCE [LARGE SCALE GENOMIC DNA]</scope>
    <source>
        <strain evidence="13 14">BYS96W</strain>
    </source>
</reference>
<name>A0ABW7GBT0_9BURK</name>
<evidence type="ECO:0000256" key="1">
    <source>
        <dbReference type="ARBA" id="ARBA00004429"/>
    </source>
</evidence>
<dbReference type="InterPro" id="IPR032523">
    <property type="entry name" value="CcmF_C"/>
</dbReference>
<dbReference type="PRINTS" id="PR01411">
    <property type="entry name" value="CCMFBIOGNSIS"/>
</dbReference>
<evidence type="ECO:0000256" key="5">
    <source>
        <dbReference type="ARBA" id="ARBA00022692"/>
    </source>
</evidence>
<dbReference type="NCBIfam" id="NF007691">
    <property type="entry name" value="PRK10369.1"/>
    <property type="match status" value="1"/>
</dbReference>
<organism evidence="13 14">
    <name type="scientific">Pelomonas nitida</name>
    <dbReference type="NCBI Taxonomy" id="3299027"/>
    <lineage>
        <taxon>Bacteria</taxon>
        <taxon>Pseudomonadati</taxon>
        <taxon>Pseudomonadota</taxon>
        <taxon>Betaproteobacteria</taxon>
        <taxon>Burkholderiales</taxon>
        <taxon>Sphaerotilaceae</taxon>
        <taxon>Roseateles</taxon>
    </lineage>
</organism>
<feature type="transmembrane region" description="Helical" evidence="10">
    <location>
        <begin position="480"/>
        <end position="501"/>
    </location>
</feature>
<dbReference type="PANTHER" id="PTHR43653:SF1">
    <property type="entry name" value="CYTOCHROME C-TYPE BIOGENESIS PROTEIN CCMF"/>
    <property type="match status" value="1"/>
</dbReference>
<comment type="similarity">
    <text evidence="2">Belongs to the CcmF/CycK/Ccl1/NrfE/CcsA family.</text>
</comment>
<keyword evidence="4" id="KW-0997">Cell inner membrane</keyword>
<dbReference type="InterPro" id="IPR003568">
    <property type="entry name" value="Cyt_c_biogenesis_CcmF"/>
</dbReference>
<feature type="transmembrane region" description="Helical" evidence="10">
    <location>
        <begin position="47"/>
        <end position="72"/>
    </location>
</feature>
<feature type="transmembrane region" description="Helical" evidence="10">
    <location>
        <begin position="249"/>
        <end position="265"/>
    </location>
</feature>
<dbReference type="Pfam" id="PF01578">
    <property type="entry name" value="Cytochrom_C_asm"/>
    <property type="match status" value="1"/>
</dbReference>
<keyword evidence="8 10" id="KW-0472">Membrane</keyword>
<evidence type="ECO:0000256" key="4">
    <source>
        <dbReference type="ARBA" id="ARBA00022519"/>
    </source>
</evidence>
<evidence type="ECO:0000259" key="12">
    <source>
        <dbReference type="Pfam" id="PF16327"/>
    </source>
</evidence>
<feature type="domain" description="Cytochrome c assembly protein" evidence="11">
    <location>
        <begin position="89"/>
        <end position="295"/>
    </location>
</feature>
<keyword evidence="5 10" id="KW-0812">Transmembrane</keyword>
<comment type="function">
    <text evidence="9">Required for the biogenesis of c-type cytochromes. Possible subunit of a heme lyase.</text>
</comment>